<dbReference type="GO" id="GO:0045040">
    <property type="term" value="P:protein insertion into mitochondrial outer membrane"/>
    <property type="evidence" value="ECO:0007669"/>
    <property type="project" value="InterPro"/>
</dbReference>
<feature type="region of interest" description="Disordered" evidence="1">
    <location>
        <begin position="1"/>
        <end position="51"/>
    </location>
</feature>
<gene>
    <name evidence="2" type="ORF">I302_03670</name>
</gene>
<name>A0A1B9G4Q8_9TREE</name>
<organism evidence="2">
    <name type="scientific">Kwoniella bestiolae CBS 10118</name>
    <dbReference type="NCBI Taxonomy" id="1296100"/>
    <lineage>
        <taxon>Eukaryota</taxon>
        <taxon>Fungi</taxon>
        <taxon>Dikarya</taxon>
        <taxon>Basidiomycota</taxon>
        <taxon>Agaricomycotina</taxon>
        <taxon>Tremellomycetes</taxon>
        <taxon>Tremellales</taxon>
        <taxon>Cryptococcaceae</taxon>
        <taxon>Kwoniella</taxon>
    </lineage>
</organism>
<sequence>MPIPFPSQKPPPAHSPASSSSSLPSYPSSLESNSDSDSDASSQADTEAELEAMIQEEWEESLRQLEVVLSIVVMPTIGKWFGRMWSYWGDLGKVSAFGFSRKTVLRIERLSIRHGGGDIGKEALPAMDNEETSNNRQFIYKQ</sequence>
<dbReference type="VEuPathDB" id="FungiDB:I302_03670"/>
<dbReference type="OrthoDB" id="5555533at2759"/>
<proteinExistence type="predicted"/>
<dbReference type="PANTHER" id="PTHR28230:SF1">
    <property type="entry name" value="MITOCHONDRIAL IMPORT PROTEIN 2"/>
    <property type="match status" value="1"/>
</dbReference>
<accession>A0A1B9G4Q8</accession>
<protein>
    <submittedName>
        <fullName evidence="2">Uncharacterized protein</fullName>
    </submittedName>
</protein>
<dbReference type="AlphaFoldDB" id="A0A1B9G4Q8"/>
<evidence type="ECO:0000256" key="1">
    <source>
        <dbReference type="SAM" id="MobiDB-lite"/>
    </source>
</evidence>
<dbReference type="EMBL" id="KI894020">
    <property type="protein sequence ID" value="OCF25993.1"/>
    <property type="molecule type" value="Genomic_DNA"/>
</dbReference>
<dbReference type="Pfam" id="PF19117">
    <property type="entry name" value="Mim2"/>
    <property type="match status" value="1"/>
</dbReference>
<dbReference type="STRING" id="1296100.A0A1B9G4Q8"/>
<feature type="compositionally biased region" description="Low complexity" evidence="1">
    <location>
        <begin position="15"/>
        <end position="45"/>
    </location>
</feature>
<reference evidence="2" key="1">
    <citation type="submission" date="2013-07" db="EMBL/GenBank/DDBJ databases">
        <title>The Genome Sequence of Cryptococcus bestiolae CBS10118.</title>
        <authorList>
            <consortium name="The Broad Institute Genome Sequencing Platform"/>
            <person name="Cuomo C."/>
            <person name="Litvintseva A."/>
            <person name="Chen Y."/>
            <person name="Heitman J."/>
            <person name="Sun S."/>
            <person name="Springer D."/>
            <person name="Dromer F."/>
            <person name="Young S.K."/>
            <person name="Zeng Q."/>
            <person name="Gargeya S."/>
            <person name="Fitzgerald M."/>
            <person name="Abouelleil A."/>
            <person name="Alvarado L."/>
            <person name="Berlin A.M."/>
            <person name="Chapman S.B."/>
            <person name="Dewar J."/>
            <person name="Goldberg J."/>
            <person name="Griggs A."/>
            <person name="Gujja S."/>
            <person name="Hansen M."/>
            <person name="Howarth C."/>
            <person name="Imamovic A."/>
            <person name="Larimer J."/>
            <person name="McCowan C."/>
            <person name="Murphy C."/>
            <person name="Pearson M."/>
            <person name="Priest M."/>
            <person name="Roberts A."/>
            <person name="Saif S."/>
            <person name="Shea T."/>
            <person name="Sykes S."/>
            <person name="Wortman J."/>
            <person name="Nusbaum C."/>
            <person name="Birren B."/>
        </authorList>
    </citation>
    <scope>NUCLEOTIDE SEQUENCE [LARGE SCALE GENOMIC DNA]</scope>
    <source>
        <strain evidence="2">CBS 10118</strain>
    </source>
</reference>
<dbReference type="GO" id="GO:0005741">
    <property type="term" value="C:mitochondrial outer membrane"/>
    <property type="evidence" value="ECO:0007669"/>
    <property type="project" value="TreeGrafter"/>
</dbReference>
<evidence type="ECO:0000313" key="2">
    <source>
        <dbReference type="EMBL" id="OCF25993.1"/>
    </source>
</evidence>
<reference evidence="2" key="2">
    <citation type="submission" date="2014-01" db="EMBL/GenBank/DDBJ databases">
        <title>Evolution of pathogenesis and genome organization in the Tremellales.</title>
        <authorList>
            <person name="Cuomo C."/>
            <person name="Litvintseva A."/>
            <person name="Heitman J."/>
            <person name="Chen Y."/>
            <person name="Sun S."/>
            <person name="Springer D."/>
            <person name="Dromer F."/>
            <person name="Young S."/>
            <person name="Zeng Q."/>
            <person name="Chapman S."/>
            <person name="Gujja S."/>
            <person name="Saif S."/>
            <person name="Birren B."/>
        </authorList>
    </citation>
    <scope>NUCLEOTIDE SEQUENCE</scope>
    <source>
        <strain evidence="2">CBS 10118</strain>
    </source>
</reference>
<dbReference type="PANTHER" id="PTHR28230">
    <property type="entry name" value="CHROMOSOME 1, WHOLE GENOME SHOTGUN SEQUENCE"/>
    <property type="match status" value="1"/>
</dbReference>
<dbReference type="GO" id="GO:0070096">
    <property type="term" value="P:mitochondrial outer membrane translocase complex assembly"/>
    <property type="evidence" value="ECO:0007669"/>
    <property type="project" value="InterPro"/>
</dbReference>
<dbReference type="InterPro" id="IPR037652">
    <property type="entry name" value="Mim2"/>
</dbReference>
<feature type="compositionally biased region" description="Pro residues" evidence="1">
    <location>
        <begin position="1"/>
        <end position="14"/>
    </location>
</feature>